<dbReference type="Pfam" id="PF13380">
    <property type="entry name" value="CoA_binding_2"/>
    <property type="match status" value="1"/>
</dbReference>
<dbReference type="Gene3D" id="3.40.50.261">
    <property type="entry name" value="Succinyl-CoA synthetase domains"/>
    <property type="match status" value="2"/>
</dbReference>
<evidence type="ECO:0000313" key="5">
    <source>
        <dbReference type="EMBL" id="QKN24413.1"/>
    </source>
</evidence>
<evidence type="ECO:0000259" key="4">
    <source>
        <dbReference type="SMART" id="SM00881"/>
    </source>
</evidence>
<protein>
    <submittedName>
        <fullName evidence="5">Acetyl-CoA synthetase</fullName>
    </submittedName>
</protein>
<dbReference type="Proteomes" id="UP000501316">
    <property type="component" value="Chromosome"/>
</dbReference>
<dbReference type="Pfam" id="PF13607">
    <property type="entry name" value="Succ_CoA_lig"/>
    <property type="match status" value="1"/>
</dbReference>
<keyword evidence="3" id="KW-0067">ATP-binding</keyword>
<accession>A0A859DVR1</accession>
<reference evidence="6" key="3">
    <citation type="journal article" date="2022" name="Int. J. Syst. Evol. Microbiol.">
        <title>Caproicibacterium lactatifermentans sp. nov., isolated from pit clay used for the production of Chinese strong aroma-type liquor.</title>
        <authorList>
            <person name="Wang H."/>
            <person name="Gu Y."/>
            <person name="Zhao D."/>
            <person name="Qiao Z."/>
            <person name="Zheng J."/>
            <person name="Gao J."/>
            <person name="Ren C."/>
            <person name="Xu Y."/>
        </authorList>
    </citation>
    <scope>NUCLEOTIDE SEQUENCE</scope>
    <source>
        <strain evidence="6">JNU-WLY1368</strain>
    </source>
</reference>
<reference evidence="7 8" key="1">
    <citation type="submission" date="2019-11" db="EMBL/GenBank/DDBJ databases">
        <authorList>
            <person name="Ren C."/>
            <person name="Wang H."/>
            <person name="Xu Y."/>
        </authorList>
    </citation>
    <scope>NUCLEOTIDE SEQUENCE [LARGE SCALE GENOMIC DNA]</scope>
    <source>
        <strain evidence="8">JNU-WLY1368</strain>
        <strain evidence="5 7">LBM 19010</strain>
    </source>
</reference>
<reference evidence="6" key="2">
    <citation type="journal article" date="2021" name="Appl. Environ. Microbiol.">
        <title>Adaptability of a Caproate-Producing Bacterium Contributes to Its Dominance in an Anaerobic Fermentation System.</title>
        <authorList>
            <person name="Wang H."/>
            <person name="Gu Y."/>
            <person name="Zhou W."/>
            <person name="Zhao D."/>
            <person name="Qiao Z."/>
            <person name="Zheng J."/>
            <person name="Gao J."/>
            <person name="Chen X."/>
            <person name="Ren C."/>
            <person name="Xu Y."/>
        </authorList>
    </citation>
    <scope>NUCLEOTIDE SEQUENCE</scope>
    <source>
        <strain evidence="6">JNU-WLY1368</strain>
    </source>
</reference>
<evidence type="ECO:0000313" key="8">
    <source>
        <dbReference type="Proteomes" id="UP000509623"/>
    </source>
</evidence>
<organism evidence="5 7">
    <name type="scientific">Caproicibacterium lactatifermentans</name>
    <dbReference type="NCBI Taxonomy" id="2666138"/>
    <lineage>
        <taxon>Bacteria</taxon>
        <taxon>Bacillati</taxon>
        <taxon>Bacillota</taxon>
        <taxon>Clostridia</taxon>
        <taxon>Eubacteriales</taxon>
        <taxon>Oscillospiraceae</taxon>
        <taxon>Caproicibacterium</taxon>
    </lineage>
</organism>
<keyword evidence="8" id="KW-1185">Reference proteome</keyword>
<dbReference type="InterPro" id="IPR003781">
    <property type="entry name" value="CoA-bd"/>
</dbReference>
<dbReference type="GO" id="GO:0043758">
    <property type="term" value="F:acetate-CoA ligase (ADP-forming) activity"/>
    <property type="evidence" value="ECO:0007669"/>
    <property type="project" value="InterPro"/>
</dbReference>
<dbReference type="Pfam" id="PF19045">
    <property type="entry name" value="Ligase_CoA_2"/>
    <property type="match status" value="1"/>
</dbReference>
<gene>
    <name evidence="5" type="ORF">GJQ69_07920</name>
    <name evidence="6" type="ORF">GKP14_05885</name>
</gene>
<evidence type="ECO:0000256" key="3">
    <source>
        <dbReference type="ARBA" id="ARBA00022840"/>
    </source>
</evidence>
<keyword evidence="1" id="KW-0436">Ligase</keyword>
<dbReference type="KEGG" id="clf:GJQ69_07920"/>
<sequence length="473" mass="51539">MKIENARKYVVDNLKYALNPSSIAVVGASRHTGKVGYKVIEGLQKWGYKGKIFPVNPRANYIAGLKAYPTVSDIPEPVDLVFVAVPAHLVKMILEQTVAKKAKMVVIATSAFKEIGRGDMQNNLTEYCRTNKLPMIGPNLVGMGSPYLHFNCGFIPYLPVKGPVAMISQSGANLLAALGTSQMLHYGMSFFVGLGNKADVDFSEFIMYAKDDKQTKCLATYIEGLDSPEAYIKACNEVVPYKPVVAIKVGGSKIGVKAAFAHTASENEGTNDEYYDKIFEKAGAIRATTWQEYLDISLALGLQPALTSDNVVMITNGGGSGLLSCDHFERCGMPMRELKDISPMLVDRIRAYMPMFGSPLNPVDISGTASPKQYKGAITQAICDPNVSCVYGSICPTAVTDVDAVTDIYIDIYKQYKHLGKPLIMECQGGEECSKSIIKLRDNGIPAYPTAEQAVNAIVALRKYAKIKERFAK</sequence>
<dbReference type="Proteomes" id="UP000509623">
    <property type="component" value="Chromosome"/>
</dbReference>
<evidence type="ECO:0000256" key="2">
    <source>
        <dbReference type="ARBA" id="ARBA00022741"/>
    </source>
</evidence>
<dbReference type="GO" id="GO:0005524">
    <property type="term" value="F:ATP binding"/>
    <property type="evidence" value="ECO:0007669"/>
    <property type="project" value="UniProtKB-KW"/>
</dbReference>
<name>A0A859DVR1_9FIRM</name>
<dbReference type="InterPro" id="IPR043938">
    <property type="entry name" value="Ligase_CoA_dom"/>
</dbReference>
<keyword evidence="2" id="KW-0547">Nucleotide-binding</keyword>
<dbReference type="SUPFAM" id="SSF51735">
    <property type="entry name" value="NAD(P)-binding Rossmann-fold domains"/>
    <property type="match status" value="1"/>
</dbReference>
<evidence type="ECO:0000256" key="1">
    <source>
        <dbReference type="ARBA" id="ARBA00022598"/>
    </source>
</evidence>
<dbReference type="InterPro" id="IPR032875">
    <property type="entry name" value="Succ_CoA_lig_flav_dom"/>
</dbReference>
<evidence type="ECO:0000313" key="6">
    <source>
        <dbReference type="EMBL" id="QKO30574.1"/>
    </source>
</evidence>
<dbReference type="InterPro" id="IPR036291">
    <property type="entry name" value="NAD(P)-bd_dom_sf"/>
</dbReference>
<dbReference type="Gene3D" id="3.40.50.720">
    <property type="entry name" value="NAD(P)-binding Rossmann-like Domain"/>
    <property type="match status" value="1"/>
</dbReference>
<dbReference type="PANTHER" id="PTHR43334">
    <property type="entry name" value="ACETATE--COA LIGASE [ADP-FORMING]"/>
    <property type="match status" value="1"/>
</dbReference>
<proteinExistence type="predicted"/>
<dbReference type="EMBL" id="CP046161">
    <property type="protein sequence ID" value="QKO30574.1"/>
    <property type="molecule type" value="Genomic_DNA"/>
</dbReference>
<dbReference type="RefSeq" id="WP_086035262.1">
    <property type="nucleotide sequence ID" value="NZ_CP046051.1"/>
</dbReference>
<dbReference type="SMART" id="SM00881">
    <property type="entry name" value="CoA_binding"/>
    <property type="match status" value="1"/>
</dbReference>
<evidence type="ECO:0000313" key="7">
    <source>
        <dbReference type="Proteomes" id="UP000501316"/>
    </source>
</evidence>
<dbReference type="InterPro" id="IPR051538">
    <property type="entry name" value="Acyl-CoA_Synth/Transferase"/>
</dbReference>
<feature type="domain" description="CoA-binding" evidence="4">
    <location>
        <begin position="17"/>
        <end position="112"/>
    </location>
</feature>
<dbReference type="EMBL" id="CP046051">
    <property type="protein sequence ID" value="QKN24413.1"/>
    <property type="molecule type" value="Genomic_DNA"/>
</dbReference>
<dbReference type="SUPFAM" id="SSF52210">
    <property type="entry name" value="Succinyl-CoA synthetase domains"/>
    <property type="match status" value="2"/>
</dbReference>
<dbReference type="InterPro" id="IPR016102">
    <property type="entry name" value="Succinyl-CoA_synth-like"/>
</dbReference>
<dbReference type="AlphaFoldDB" id="A0A859DVR1"/>
<dbReference type="PANTHER" id="PTHR43334:SF1">
    <property type="entry name" value="3-HYDROXYPROPIONATE--COA LIGASE [ADP-FORMING]"/>
    <property type="match status" value="1"/>
</dbReference>